<name>A0A2C6A4I5_FUSNP</name>
<sequence length="82" mass="9732">MYLIVYLNFKNKNINYKLSNDSEKNNSNTIEGIYFNENNLEEVLNVIKKIEICSFNLAKEFFIQNSLISEKIKMKLKLYSNL</sequence>
<dbReference type="Proteomes" id="UP000224182">
    <property type="component" value="Unassembled WGS sequence"/>
</dbReference>
<evidence type="ECO:0000313" key="2">
    <source>
        <dbReference type="Proteomes" id="UP000224182"/>
    </source>
</evidence>
<dbReference type="AlphaFoldDB" id="A0A2C6A4I5"/>
<evidence type="ECO:0000313" key="1">
    <source>
        <dbReference type="EMBL" id="PHI06620.1"/>
    </source>
</evidence>
<dbReference type="EMBL" id="NIRN01000001">
    <property type="protein sequence ID" value="PHI06620.1"/>
    <property type="molecule type" value="Genomic_DNA"/>
</dbReference>
<reference evidence="1 2" key="1">
    <citation type="submission" date="2017-06" db="EMBL/GenBank/DDBJ databases">
        <title>Draft genome sequence of Fusobacterium nucleatum subsp. polymorphum KCOM 1271 (=ChDC F305).</title>
        <authorList>
            <person name="Kook J.-K."/>
            <person name="Park S.-N."/>
            <person name="Lim Y.K."/>
            <person name="Roh H."/>
        </authorList>
    </citation>
    <scope>NUCLEOTIDE SEQUENCE [LARGE SCALE GENOMIC DNA]</scope>
    <source>
        <strain evidence="2">KCOM 1271 (ChDC F305)</strain>
    </source>
</reference>
<dbReference type="RefSeq" id="WP_098974366.1">
    <property type="nucleotide sequence ID" value="NZ_CP077115.1"/>
</dbReference>
<accession>A0A2C6A4I5</accession>
<organism evidence="1 2">
    <name type="scientific">Fusobacterium nucleatum subsp. polymorphum</name>
    <name type="common">Fusobacterium polymorphum</name>
    <dbReference type="NCBI Taxonomy" id="76857"/>
    <lineage>
        <taxon>Bacteria</taxon>
        <taxon>Fusobacteriati</taxon>
        <taxon>Fusobacteriota</taxon>
        <taxon>Fusobacteriia</taxon>
        <taxon>Fusobacteriales</taxon>
        <taxon>Fusobacteriaceae</taxon>
        <taxon>Fusobacterium</taxon>
    </lineage>
</organism>
<comment type="caution">
    <text evidence="1">The sequence shown here is derived from an EMBL/GenBank/DDBJ whole genome shotgun (WGS) entry which is preliminary data.</text>
</comment>
<proteinExistence type="predicted"/>
<protein>
    <submittedName>
        <fullName evidence="1">Uncharacterized protein</fullName>
    </submittedName>
</protein>
<gene>
    <name evidence="1" type="ORF">CBG54_06015</name>
</gene>